<dbReference type="AlphaFoldDB" id="A0AAF3EZA2"/>
<keyword evidence="1" id="KW-1133">Transmembrane helix</keyword>
<dbReference type="WBParaSite" id="MBELARI_LOCUS1902">
    <property type="protein sequence ID" value="MBELARI_LOCUS1902"/>
    <property type="gene ID" value="MBELARI_LOCUS1902"/>
</dbReference>
<name>A0AAF3EZA2_9BILA</name>
<keyword evidence="1" id="KW-0812">Transmembrane</keyword>
<evidence type="ECO:0000313" key="2">
    <source>
        <dbReference type="Proteomes" id="UP000887575"/>
    </source>
</evidence>
<evidence type="ECO:0000256" key="1">
    <source>
        <dbReference type="SAM" id="Phobius"/>
    </source>
</evidence>
<protein>
    <submittedName>
        <fullName evidence="3">Uncharacterized protein</fullName>
    </submittedName>
</protein>
<organism evidence="2 3">
    <name type="scientific">Mesorhabditis belari</name>
    <dbReference type="NCBI Taxonomy" id="2138241"/>
    <lineage>
        <taxon>Eukaryota</taxon>
        <taxon>Metazoa</taxon>
        <taxon>Ecdysozoa</taxon>
        <taxon>Nematoda</taxon>
        <taxon>Chromadorea</taxon>
        <taxon>Rhabditida</taxon>
        <taxon>Rhabditina</taxon>
        <taxon>Rhabditomorpha</taxon>
        <taxon>Rhabditoidea</taxon>
        <taxon>Rhabditidae</taxon>
        <taxon>Mesorhabditinae</taxon>
        <taxon>Mesorhabditis</taxon>
    </lineage>
</organism>
<keyword evidence="1" id="KW-0472">Membrane</keyword>
<dbReference type="Proteomes" id="UP000887575">
    <property type="component" value="Unassembled WGS sequence"/>
</dbReference>
<sequence length="71" mass="7999">MLTISLIWQAVLPLLVFYFPSTLGLDNRSRYNADFENGTSIIHFPLFGGTTSSALLTWLMPPLPDCGYFAW</sequence>
<feature type="transmembrane region" description="Helical" evidence="1">
    <location>
        <begin position="6"/>
        <end position="25"/>
    </location>
</feature>
<proteinExistence type="predicted"/>
<accession>A0AAF3EZA2</accession>
<keyword evidence="2" id="KW-1185">Reference proteome</keyword>
<evidence type="ECO:0000313" key="3">
    <source>
        <dbReference type="WBParaSite" id="MBELARI_LOCUS1902"/>
    </source>
</evidence>
<reference evidence="3" key="1">
    <citation type="submission" date="2024-02" db="UniProtKB">
        <authorList>
            <consortium name="WormBaseParasite"/>
        </authorList>
    </citation>
    <scope>IDENTIFICATION</scope>
</reference>